<keyword evidence="3" id="KW-1185">Reference proteome</keyword>
<dbReference type="PANTHER" id="PTHR37185:SF3">
    <property type="entry name" value="MEMBRANE PROTEIN"/>
    <property type="match status" value="1"/>
</dbReference>
<dbReference type="AlphaFoldDB" id="A0AAW1RD90"/>
<evidence type="ECO:0000313" key="2">
    <source>
        <dbReference type="EMBL" id="KAK9832080.1"/>
    </source>
</evidence>
<feature type="transmembrane region" description="Helical" evidence="1">
    <location>
        <begin position="89"/>
        <end position="108"/>
    </location>
</feature>
<dbReference type="Proteomes" id="UP001445335">
    <property type="component" value="Unassembled WGS sequence"/>
</dbReference>
<dbReference type="PANTHER" id="PTHR37185">
    <property type="entry name" value="MEMBRANE PROTEIN"/>
    <property type="match status" value="1"/>
</dbReference>
<protein>
    <submittedName>
        <fullName evidence="2">Uncharacterized protein</fullName>
    </submittedName>
</protein>
<reference evidence="2 3" key="1">
    <citation type="journal article" date="2024" name="Nat. Commun.">
        <title>Phylogenomics reveals the evolutionary origins of lichenization in chlorophyte algae.</title>
        <authorList>
            <person name="Puginier C."/>
            <person name="Libourel C."/>
            <person name="Otte J."/>
            <person name="Skaloud P."/>
            <person name="Haon M."/>
            <person name="Grisel S."/>
            <person name="Petersen M."/>
            <person name="Berrin J.G."/>
            <person name="Delaux P.M."/>
            <person name="Dal Grande F."/>
            <person name="Keller J."/>
        </authorList>
    </citation>
    <scope>NUCLEOTIDE SEQUENCE [LARGE SCALE GENOMIC DNA]</scope>
    <source>
        <strain evidence="2 3">SAG 245.80</strain>
    </source>
</reference>
<evidence type="ECO:0000256" key="1">
    <source>
        <dbReference type="SAM" id="Phobius"/>
    </source>
</evidence>
<sequence>MSEVKKGLAAKHCTALGQGPNIKSPTSGVPVYNLQATQRLVETAMLAAVGGLAYTLSTLLKLQAYLGYLLPLPVVVAAMRGGAGAGRRTMSATIFLLLAAVVVAAMRGRRPPDRLVIRAARRRRPLEMHYYQDSTCHGSADLHISSLARHARLR</sequence>
<evidence type="ECO:0000313" key="3">
    <source>
        <dbReference type="Proteomes" id="UP001445335"/>
    </source>
</evidence>
<comment type="caution">
    <text evidence="2">The sequence shown here is derived from an EMBL/GenBank/DDBJ whole genome shotgun (WGS) entry which is preliminary data.</text>
</comment>
<accession>A0AAW1RD90</accession>
<keyword evidence="1" id="KW-0472">Membrane</keyword>
<organism evidence="2 3">
    <name type="scientific">Elliptochloris bilobata</name>
    <dbReference type="NCBI Taxonomy" id="381761"/>
    <lineage>
        <taxon>Eukaryota</taxon>
        <taxon>Viridiplantae</taxon>
        <taxon>Chlorophyta</taxon>
        <taxon>core chlorophytes</taxon>
        <taxon>Trebouxiophyceae</taxon>
        <taxon>Trebouxiophyceae incertae sedis</taxon>
        <taxon>Elliptochloris clade</taxon>
        <taxon>Elliptochloris</taxon>
    </lineage>
</organism>
<keyword evidence="1" id="KW-1133">Transmembrane helix</keyword>
<gene>
    <name evidence="2" type="ORF">WJX81_005004</name>
</gene>
<keyword evidence="1" id="KW-0812">Transmembrane</keyword>
<proteinExistence type="predicted"/>
<name>A0AAW1RD90_9CHLO</name>
<dbReference type="EMBL" id="JALJOU010000042">
    <property type="protein sequence ID" value="KAK9832080.1"/>
    <property type="molecule type" value="Genomic_DNA"/>
</dbReference>